<dbReference type="Proteomes" id="UP000000763">
    <property type="component" value="Chromosome 5"/>
</dbReference>
<reference evidence="4" key="3">
    <citation type="journal article" date="2005" name="Nature">
        <title>The map-based sequence of the rice genome.</title>
        <authorList>
            <consortium name="International rice genome sequencing project (IRGSP)"/>
            <person name="Matsumoto T."/>
            <person name="Wu J."/>
            <person name="Kanamori H."/>
            <person name="Katayose Y."/>
            <person name="Fujisawa M."/>
            <person name="Namiki N."/>
            <person name="Mizuno H."/>
            <person name="Yamamoto K."/>
            <person name="Antonio B.A."/>
            <person name="Baba T."/>
            <person name="Sakata K."/>
            <person name="Nagamura Y."/>
            <person name="Aoki H."/>
            <person name="Arikawa K."/>
            <person name="Arita K."/>
            <person name="Bito T."/>
            <person name="Chiden Y."/>
            <person name="Fujitsuka N."/>
            <person name="Fukunaka R."/>
            <person name="Hamada M."/>
            <person name="Harada C."/>
            <person name="Hayashi A."/>
            <person name="Hijishita S."/>
            <person name="Honda M."/>
            <person name="Hosokawa S."/>
            <person name="Ichikawa Y."/>
            <person name="Idonuma A."/>
            <person name="Iijima M."/>
            <person name="Ikeda M."/>
            <person name="Ikeno M."/>
            <person name="Ito K."/>
            <person name="Ito S."/>
            <person name="Ito T."/>
            <person name="Ito Y."/>
            <person name="Ito Y."/>
            <person name="Iwabuchi A."/>
            <person name="Kamiya K."/>
            <person name="Karasawa W."/>
            <person name="Kurita K."/>
            <person name="Katagiri S."/>
            <person name="Kikuta A."/>
            <person name="Kobayashi H."/>
            <person name="Kobayashi N."/>
            <person name="Machita K."/>
            <person name="Maehara T."/>
            <person name="Masukawa M."/>
            <person name="Mizubayashi T."/>
            <person name="Mukai Y."/>
            <person name="Nagasaki H."/>
            <person name="Nagata Y."/>
            <person name="Naito S."/>
            <person name="Nakashima M."/>
            <person name="Nakama Y."/>
            <person name="Nakamichi Y."/>
            <person name="Nakamura M."/>
            <person name="Meguro A."/>
            <person name="Negishi M."/>
            <person name="Ohta I."/>
            <person name="Ohta T."/>
            <person name="Okamoto M."/>
            <person name="Ono N."/>
            <person name="Saji S."/>
            <person name="Sakaguchi M."/>
            <person name="Sakai K."/>
            <person name="Shibata M."/>
            <person name="Shimokawa T."/>
            <person name="Song J."/>
            <person name="Takazaki Y."/>
            <person name="Terasawa K."/>
            <person name="Tsugane M."/>
            <person name="Tsuji K."/>
            <person name="Ueda S."/>
            <person name="Waki K."/>
            <person name="Yamagata H."/>
            <person name="Yamamoto M."/>
            <person name="Yamamoto S."/>
            <person name="Yamane H."/>
            <person name="Yoshiki S."/>
            <person name="Yoshihara R."/>
            <person name="Yukawa K."/>
            <person name="Zhong H."/>
            <person name="Yano M."/>
            <person name="Yuan Q."/>
            <person name="Ouyang S."/>
            <person name="Liu J."/>
            <person name="Jones K.M."/>
            <person name="Gansberger K."/>
            <person name="Moffat K."/>
            <person name="Hill J."/>
            <person name="Bera J."/>
            <person name="Fadrosh D."/>
            <person name="Jin S."/>
            <person name="Johri S."/>
            <person name="Kim M."/>
            <person name="Overton L."/>
            <person name="Reardon M."/>
            <person name="Tsitrin T."/>
            <person name="Vuong H."/>
            <person name="Weaver B."/>
            <person name="Ciecko A."/>
            <person name="Tallon L."/>
            <person name="Jackson J."/>
            <person name="Pai G."/>
            <person name="Aken S.V."/>
            <person name="Utterback T."/>
            <person name="Reidmuller S."/>
            <person name="Feldblyum T."/>
            <person name="Hsiao J."/>
            <person name="Zismann V."/>
            <person name="Iobst S."/>
            <person name="de Vazeille A.R."/>
            <person name="Buell C.R."/>
            <person name="Ying K."/>
            <person name="Li Y."/>
            <person name="Lu T."/>
            <person name="Huang Y."/>
            <person name="Zhao Q."/>
            <person name="Feng Q."/>
            <person name="Zhang L."/>
            <person name="Zhu J."/>
            <person name="Weng Q."/>
            <person name="Mu J."/>
            <person name="Lu Y."/>
            <person name="Fan D."/>
            <person name="Liu Y."/>
            <person name="Guan J."/>
            <person name="Zhang Y."/>
            <person name="Yu S."/>
            <person name="Liu X."/>
            <person name="Zhang Y."/>
            <person name="Hong G."/>
            <person name="Han B."/>
            <person name="Choisne N."/>
            <person name="Demange N."/>
            <person name="Orjeda G."/>
            <person name="Samain S."/>
            <person name="Cattolico L."/>
            <person name="Pelletier E."/>
            <person name="Couloux A."/>
            <person name="Segurens B."/>
            <person name="Wincker P."/>
            <person name="D'Hont A."/>
            <person name="Scarpelli C."/>
            <person name="Weissenbach J."/>
            <person name="Salanoubat M."/>
            <person name="Quetier F."/>
            <person name="Yu Y."/>
            <person name="Kim H.R."/>
            <person name="Rambo T."/>
            <person name="Currie J."/>
            <person name="Collura K."/>
            <person name="Luo M."/>
            <person name="Yang T."/>
            <person name="Ammiraju J.S.S."/>
            <person name="Engler F."/>
            <person name="Soderlund C."/>
            <person name="Wing R.A."/>
            <person name="Palmer L.E."/>
            <person name="de la Bastide M."/>
            <person name="Spiegel L."/>
            <person name="Nascimento L."/>
            <person name="Zutavern T."/>
            <person name="O'Shaughnessy A."/>
            <person name="Dike S."/>
            <person name="Dedhia N."/>
            <person name="Preston R."/>
            <person name="Balija V."/>
            <person name="McCombie W.R."/>
            <person name="Chow T."/>
            <person name="Chen H."/>
            <person name="Chung M."/>
            <person name="Chen C."/>
            <person name="Shaw J."/>
            <person name="Wu H."/>
            <person name="Hsiao K."/>
            <person name="Chao Y."/>
            <person name="Chu M."/>
            <person name="Cheng C."/>
            <person name="Hour A."/>
            <person name="Lee P."/>
            <person name="Lin S."/>
            <person name="Lin Y."/>
            <person name="Liou J."/>
            <person name="Liu S."/>
            <person name="Hsing Y."/>
            <person name="Raghuvanshi S."/>
            <person name="Mohanty A."/>
            <person name="Bharti A.K."/>
            <person name="Gaur A."/>
            <person name="Gupta V."/>
            <person name="Kumar D."/>
            <person name="Ravi V."/>
            <person name="Vij S."/>
            <person name="Kapur A."/>
            <person name="Khurana P."/>
            <person name="Khurana P."/>
            <person name="Khurana J.P."/>
            <person name="Tyagi A.K."/>
            <person name="Gaikwad K."/>
            <person name="Singh A."/>
            <person name="Dalal V."/>
            <person name="Srivastava S."/>
            <person name="Dixit A."/>
            <person name="Pal A.K."/>
            <person name="Ghazi I.A."/>
            <person name="Yadav M."/>
            <person name="Pandit A."/>
            <person name="Bhargava A."/>
            <person name="Sureshbabu K."/>
            <person name="Batra K."/>
            <person name="Sharma T.R."/>
            <person name="Mohapatra T."/>
            <person name="Singh N.K."/>
            <person name="Messing J."/>
            <person name="Nelson A.B."/>
            <person name="Fuks G."/>
            <person name="Kavchok S."/>
            <person name="Keizer G."/>
            <person name="Linton E."/>
            <person name="Llaca V."/>
            <person name="Song R."/>
            <person name="Tanyolac B."/>
            <person name="Young S."/>
            <person name="Ho-Il K."/>
            <person name="Hahn J.H."/>
            <person name="Sangsakoo G."/>
            <person name="Vanavichit A."/>
            <person name="de Mattos Luiz.A.T."/>
            <person name="Zimmer P.D."/>
            <person name="Malone G."/>
            <person name="Dellagostin O."/>
            <person name="de Oliveira A.C."/>
            <person name="Bevan M."/>
            <person name="Bancroft I."/>
            <person name="Minx P."/>
            <person name="Cordum H."/>
            <person name="Wilson R."/>
            <person name="Cheng Z."/>
            <person name="Jin W."/>
            <person name="Jiang J."/>
            <person name="Leong S.A."/>
            <person name="Iwama H."/>
            <person name="Gojobori T."/>
            <person name="Itoh T."/>
            <person name="Niimura Y."/>
            <person name="Fujii Y."/>
            <person name="Habara T."/>
            <person name="Sakai H."/>
            <person name="Sato Y."/>
            <person name="Wilson G."/>
            <person name="Kumar K."/>
            <person name="McCouch S."/>
            <person name="Juretic N."/>
            <person name="Hoen D."/>
            <person name="Wright S."/>
            <person name="Bruskiewich R."/>
            <person name="Bureau T."/>
            <person name="Miyao A."/>
            <person name="Hirochika H."/>
            <person name="Nishikawa T."/>
            <person name="Kadowaki K."/>
            <person name="Sugiura M."/>
            <person name="Burr B."/>
            <person name="Sasaki T."/>
        </authorList>
    </citation>
    <scope>NUCLEOTIDE SEQUENCE [LARGE SCALE GENOMIC DNA]</scope>
    <source>
        <strain evidence="4">cv. Nipponbare</strain>
    </source>
</reference>
<evidence type="ECO:0000256" key="1">
    <source>
        <dbReference type="SAM" id="MobiDB-lite"/>
    </source>
</evidence>
<reference evidence="3" key="2">
    <citation type="submission" date="2004-11" db="EMBL/GenBank/DDBJ databases">
        <title>Oryza sativa PAC P0018A03 genomic sequence.</title>
        <authorList>
            <person name="Chow T.-Y."/>
            <person name="Hsing Y.-I.C."/>
            <person name="Chen C.-S."/>
            <person name="Chen H.-H."/>
            <person name="Liu S.-M."/>
            <person name="Chao Y.-T."/>
            <person name="Chang S.-J."/>
            <person name="Chen H.-C."/>
            <person name="Chen S.-K."/>
            <person name="Chen T.-R."/>
            <person name="Chen Y.-L."/>
            <person name="Cheng C.-H."/>
            <person name="Chung C.-I."/>
            <person name="Han S.-Y."/>
            <person name="Hsiao S.-H."/>
            <person name="Hsiung J.-N."/>
            <person name="Hsu C.-H."/>
            <person name="Huang J.-J."/>
            <person name="Kau P.-I."/>
            <person name="Lee M.-C."/>
            <person name="Leu H.-L."/>
            <person name="Li Y.-F."/>
            <person name="Lin S.-J."/>
            <person name="Lin Y.-C."/>
            <person name="Wu S.-W."/>
            <person name="Yu C.-Y."/>
            <person name="Yu S.-W."/>
            <person name="Wu H.-P."/>
            <person name="Shaw J.-F."/>
            <person name="Yu Y."/>
            <person name="Rambo T."/>
            <person name="Currie J."/>
            <person name="Collura K."/>
            <person name="Soderlund C."/>
            <person name="Wing R."/>
        </authorList>
    </citation>
    <scope>NUCLEOTIDE SEQUENCE</scope>
</reference>
<evidence type="ECO:0000313" key="2">
    <source>
        <dbReference type="EMBL" id="AAV44137.1"/>
    </source>
</evidence>
<sequence>MVVLEVVKGYYVGDEMELEMDVGRRSSSPLIGDKKEAYATDGIDCLPSAPPLCCRLSPQPPPTGLPLLSSSPTSPSPPPRGDPILLVASEGSPTIVASLSSSTLASFALIQVEVGGCRGEIREDAVGGECCPKAAASSRTDACHVSVIPAREREVEGESEEKWEEKRKASCKCSAFCLVSFAKNCTELANILVVRAAAGVEGRRRQAPAGAEAGGGGAGGRQRRLPRAEGPAAAAARPEGRAEAACAAAAAAGRRGGAGGRVVAAAAVRGRRGGARGRAEAAAAM</sequence>
<evidence type="ECO:0000313" key="4">
    <source>
        <dbReference type="Proteomes" id="UP000000763"/>
    </source>
</evidence>
<feature type="region of interest" description="Disordered" evidence="1">
    <location>
        <begin position="63"/>
        <end position="83"/>
    </location>
</feature>
<name>Q5W6D2_ORYSJ</name>
<feature type="compositionally biased region" description="Low complexity" evidence="1">
    <location>
        <begin position="228"/>
        <end position="237"/>
    </location>
</feature>
<dbReference type="EMBL" id="AC134346">
    <property type="protein sequence ID" value="AAV44176.1"/>
    <property type="molecule type" value="Genomic_DNA"/>
</dbReference>
<feature type="region of interest" description="Disordered" evidence="1">
    <location>
        <begin position="203"/>
        <end position="237"/>
    </location>
</feature>
<dbReference type="EMBL" id="AC136227">
    <property type="protein sequence ID" value="AAV44137.1"/>
    <property type="molecule type" value="Genomic_DNA"/>
</dbReference>
<proteinExistence type="predicted"/>
<gene>
    <name evidence="2" type="ORF">OSJNBb0109A13.13</name>
    <name evidence="3" type="ORF">P0018A03.5</name>
</gene>
<organism evidence="2 4">
    <name type="scientific">Oryza sativa subsp. japonica</name>
    <name type="common">Rice</name>
    <dbReference type="NCBI Taxonomy" id="39947"/>
    <lineage>
        <taxon>Eukaryota</taxon>
        <taxon>Viridiplantae</taxon>
        <taxon>Streptophyta</taxon>
        <taxon>Embryophyta</taxon>
        <taxon>Tracheophyta</taxon>
        <taxon>Spermatophyta</taxon>
        <taxon>Magnoliopsida</taxon>
        <taxon>Liliopsida</taxon>
        <taxon>Poales</taxon>
        <taxon>Poaceae</taxon>
        <taxon>BOP clade</taxon>
        <taxon>Oryzoideae</taxon>
        <taxon>Oryzeae</taxon>
        <taxon>Oryzinae</taxon>
        <taxon>Oryza</taxon>
        <taxon>Oryza sativa</taxon>
    </lineage>
</organism>
<dbReference type="AlphaFoldDB" id="Q5W6D2"/>
<reference evidence="4" key="4">
    <citation type="journal article" date="2008" name="Nucleic Acids Res.">
        <title>The rice annotation project database (RAP-DB): 2008 update.</title>
        <authorList>
            <consortium name="The rice annotation project (RAP)"/>
        </authorList>
    </citation>
    <scope>GENOME REANNOTATION</scope>
    <source>
        <strain evidence="4">cv. Nipponbare</strain>
    </source>
</reference>
<protein>
    <submittedName>
        <fullName evidence="3">Hypothetcial protein</fullName>
    </submittedName>
</protein>
<reference evidence="2" key="1">
    <citation type="submission" date="2004-11" db="EMBL/GenBank/DDBJ databases">
        <title>Oryza sativa BAC OSJNBb0109A13 genomic sequence.</title>
        <authorList>
            <person name="Chow T.-Y."/>
            <person name="Hsing Y.-I.C."/>
            <person name="Chen C.-S."/>
            <person name="Chen H.-H."/>
            <person name="Liu S.-M."/>
            <person name="Chao Y.-T."/>
            <person name="Chang S.-J."/>
            <person name="Chen H.-C."/>
            <person name="Chen S.-K."/>
            <person name="Chen T.-R."/>
            <person name="Chen Y.-L."/>
            <person name="Cheng C.-H."/>
            <person name="Chung C.-I."/>
            <person name="Han S.-Y."/>
            <person name="Hsiao S.-H."/>
            <person name="Hsiung J.-N."/>
            <person name="Hsu C.-H."/>
            <person name="Huang J.-J."/>
            <person name="Kau P.-I."/>
            <person name="Lee M.-C."/>
            <person name="Leu H.-L."/>
            <person name="Li Y.-F."/>
            <person name="Lin S.-J."/>
            <person name="Lin Y.-C."/>
            <person name="Wu S.-W."/>
            <person name="Yu C.-Y."/>
            <person name="Yu S.-W."/>
            <person name="Wu H.-P."/>
            <person name="Shaw J.-F."/>
            <person name="Yu Y."/>
            <person name="Rambo T."/>
            <person name="Currie J."/>
            <person name="Collura K."/>
            <person name="Soderlund C."/>
            <person name="Wing R."/>
        </authorList>
    </citation>
    <scope>NUCLEOTIDE SEQUENCE</scope>
</reference>
<accession>Q5W6D2</accession>
<evidence type="ECO:0000313" key="3">
    <source>
        <dbReference type="EMBL" id="AAV44176.1"/>
    </source>
</evidence>